<dbReference type="InterPro" id="IPR049735">
    <property type="entry name" value="NovE/LmbU-like"/>
</dbReference>
<comment type="caution">
    <text evidence="1">The sequence shown here is derived from an EMBL/GenBank/DDBJ whole genome shotgun (WGS) entry which is preliminary data.</text>
</comment>
<dbReference type="RefSeq" id="WP_345433680.1">
    <property type="nucleotide sequence ID" value="NZ_BAABHK010000007.1"/>
</dbReference>
<reference evidence="2" key="1">
    <citation type="journal article" date="2019" name="Int. J. Syst. Evol. Microbiol.">
        <title>The Global Catalogue of Microorganisms (GCM) 10K type strain sequencing project: providing services to taxonomists for standard genome sequencing and annotation.</title>
        <authorList>
            <consortium name="The Broad Institute Genomics Platform"/>
            <consortium name="The Broad Institute Genome Sequencing Center for Infectious Disease"/>
            <person name="Wu L."/>
            <person name="Ma J."/>
        </authorList>
    </citation>
    <scope>NUCLEOTIDE SEQUENCE [LARGE SCALE GENOMIC DNA]</scope>
    <source>
        <strain evidence="2">JCM 17939</strain>
    </source>
</reference>
<sequence>MAGLTDLPSFGGDPDAPLLGERARARRTRLSLPADLPLEGWQRVGQEIVAIADASAWWLGDWLVYGQNRYPERYRQAVAGTGLNYQTLRNYAWVARKFDASSRRPGLSIQHHAEVAGLSPGDRDVWLDRAERFGWSRSRLRQHLRASRRSARRNDGDAAQEALVRVTVDQDRVDRWRRAAALSGRSLDDWAGGILDEAAGEAERST</sequence>
<accession>A0ABP8UHA4</accession>
<evidence type="ECO:0000313" key="1">
    <source>
        <dbReference type="EMBL" id="GAA4629828.1"/>
    </source>
</evidence>
<proteinExistence type="predicted"/>
<evidence type="ECO:0008006" key="3">
    <source>
        <dbReference type="Google" id="ProtNLM"/>
    </source>
</evidence>
<dbReference type="Proteomes" id="UP001501442">
    <property type="component" value="Unassembled WGS sequence"/>
</dbReference>
<gene>
    <name evidence="1" type="ORF">GCM10023196_052760</name>
</gene>
<protein>
    <recommendedName>
        <fullName evidence="3">LmbU</fullName>
    </recommendedName>
</protein>
<organism evidence="1 2">
    <name type="scientific">Actinoallomurus vinaceus</name>
    <dbReference type="NCBI Taxonomy" id="1080074"/>
    <lineage>
        <taxon>Bacteria</taxon>
        <taxon>Bacillati</taxon>
        <taxon>Actinomycetota</taxon>
        <taxon>Actinomycetes</taxon>
        <taxon>Streptosporangiales</taxon>
        <taxon>Thermomonosporaceae</taxon>
        <taxon>Actinoallomurus</taxon>
    </lineage>
</organism>
<evidence type="ECO:0000313" key="2">
    <source>
        <dbReference type="Proteomes" id="UP001501442"/>
    </source>
</evidence>
<dbReference type="EMBL" id="BAABHK010000007">
    <property type="protein sequence ID" value="GAA4629828.1"/>
    <property type="molecule type" value="Genomic_DNA"/>
</dbReference>
<dbReference type="NCBIfam" id="NF038070">
    <property type="entry name" value="LmbU_fam_TF"/>
    <property type="match status" value="1"/>
</dbReference>
<keyword evidence="2" id="KW-1185">Reference proteome</keyword>
<name>A0ABP8UHA4_9ACTN</name>